<organism evidence="2">
    <name type="scientific">hydrothermal vent metagenome</name>
    <dbReference type="NCBI Taxonomy" id="652676"/>
    <lineage>
        <taxon>unclassified sequences</taxon>
        <taxon>metagenomes</taxon>
        <taxon>ecological metagenomes</taxon>
    </lineage>
</organism>
<accession>A0A160TL35</accession>
<dbReference type="InterPro" id="IPR010840">
    <property type="entry name" value="YqiJ_OB"/>
</dbReference>
<protein>
    <recommendedName>
        <fullName evidence="1">Inner membrane protein YqiJ OB-fold domain-containing protein</fullName>
    </recommendedName>
</protein>
<dbReference type="AlphaFoldDB" id="A0A160TL35"/>
<evidence type="ECO:0000313" key="2">
    <source>
        <dbReference type="EMBL" id="CUS45128.1"/>
    </source>
</evidence>
<gene>
    <name evidence="2" type="ORF">MGWOODY_Smn2322</name>
</gene>
<name>A0A160TL35_9ZZZZ</name>
<feature type="domain" description="Inner membrane protein YqiJ OB-fold" evidence="1">
    <location>
        <begin position="15"/>
        <end position="76"/>
    </location>
</feature>
<sequence length="87" mass="9820">MPGYESSVIDTGDLLRRRGTILEGTARRGFPARARVVDQHDQAHYVMVEPHDDLDSIVQGETVLLVRREGVIFYAVPENHPTLRPLL</sequence>
<proteinExistence type="predicted"/>
<evidence type="ECO:0000259" key="1">
    <source>
        <dbReference type="Pfam" id="PF07290"/>
    </source>
</evidence>
<reference evidence="2" key="1">
    <citation type="submission" date="2015-10" db="EMBL/GenBank/DDBJ databases">
        <authorList>
            <person name="Gilbert D.G."/>
        </authorList>
    </citation>
    <scope>NUCLEOTIDE SEQUENCE</scope>
</reference>
<dbReference type="EMBL" id="CZQE01000212">
    <property type="protein sequence ID" value="CUS45128.1"/>
    <property type="molecule type" value="Genomic_DNA"/>
</dbReference>
<dbReference type="Pfam" id="PF07290">
    <property type="entry name" value="YqiJ_OB"/>
    <property type="match status" value="1"/>
</dbReference>